<evidence type="ECO:0000313" key="10">
    <source>
        <dbReference type="Proteomes" id="UP000325273"/>
    </source>
</evidence>
<comment type="caution">
    <text evidence="9">The sequence shown here is derived from an EMBL/GenBank/DDBJ whole genome shotgun (WGS) entry which is preliminary data.</text>
</comment>
<sequence length="378" mass="41373">MLNLAISFACSFLAIFLIVRSENTHARFTLDRDLDGVQKNHAYAVPRVGGAGIACGAIVVALTEWLWLKTQVTDFAMLLLCAVPAFGSGIVEDLTKRVSAKVRLSSALASALAGASLIHAVVLRVDLPLFDQGLHVWPLAIGLTMIGVAGLTNAINIIDGFNGLAAVVSMAIFASIGYVAYQVSDVLIMSISLTMVGALSGFVIWNYPMPKVFLGDGGAYLVGFTIAESLLLLIARHPSVSAWYAMVVVIYPVTETLFSIYRRTIVRGRTAGAPDGLHLHTLVYRRIVGKGLDNESLRQRTRRNSRTSIYLWILNFMGVIPATLLWNTRLPLAITMLVFVICYVWLYCLIVRFKAPRWLLLFGRDAIVVSTAVEQTRN</sequence>
<dbReference type="EMBL" id="VTUZ01000037">
    <property type="protein sequence ID" value="KAA1002600.1"/>
    <property type="molecule type" value="Genomic_DNA"/>
</dbReference>
<dbReference type="AlphaFoldDB" id="A0A5B0GKX2"/>
<evidence type="ECO:0000256" key="7">
    <source>
        <dbReference type="PIRSR" id="PIRSR600715-1"/>
    </source>
</evidence>
<accession>A0A5B0GKX2</accession>
<dbReference type="GO" id="GO:0071555">
    <property type="term" value="P:cell wall organization"/>
    <property type="evidence" value="ECO:0007669"/>
    <property type="project" value="TreeGrafter"/>
</dbReference>
<evidence type="ECO:0000256" key="8">
    <source>
        <dbReference type="SAM" id="Phobius"/>
    </source>
</evidence>
<feature type="transmembrane region" description="Helical" evidence="8">
    <location>
        <begin position="217"/>
        <end position="235"/>
    </location>
</feature>
<comment type="subcellular location">
    <subcellularLocation>
        <location evidence="1">Cell membrane</location>
        <topology evidence="1">Multi-pass membrane protein</topology>
    </subcellularLocation>
</comment>
<feature type="binding site" evidence="7">
    <location>
        <position position="216"/>
    </location>
    <ligand>
        <name>Mg(2+)</name>
        <dbReference type="ChEBI" id="CHEBI:18420"/>
    </ligand>
</feature>
<keyword evidence="3 9" id="KW-0808">Transferase</keyword>
<proteinExistence type="predicted"/>
<evidence type="ECO:0000256" key="4">
    <source>
        <dbReference type="ARBA" id="ARBA00022692"/>
    </source>
</evidence>
<dbReference type="CDD" id="cd06912">
    <property type="entry name" value="GT_MraY_like"/>
    <property type="match status" value="1"/>
</dbReference>
<keyword evidence="10" id="KW-1185">Reference proteome</keyword>
<dbReference type="GO" id="GO:0005886">
    <property type="term" value="C:plasma membrane"/>
    <property type="evidence" value="ECO:0007669"/>
    <property type="project" value="UniProtKB-SubCell"/>
</dbReference>
<reference evidence="9 10" key="1">
    <citation type="submission" date="2019-08" db="EMBL/GenBank/DDBJ databases">
        <title>Paraburkholderia sp. DCY113.</title>
        <authorList>
            <person name="Kang J."/>
        </authorList>
    </citation>
    <scope>NUCLEOTIDE SEQUENCE [LARGE SCALE GENOMIC DNA]</scope>
    <source>
        <strain evidence="9 10">DCY113</strain>
    </source>
</reference>
<dbReference type="GO" id="GO:0016780">
    <property type="term" value="F:phosphotransferase activity, for other substituted phosphate groups"/>
    <property type="evidence" value="ECO:0007669"/>
    <property type="project" value="InterPro"/>
</dbReference>
<gene>
    <name evidence="9" type="ORF">FVF58_37460</name>
</gene>
<feature type="transmembrane region" description="Helical" evidence="8">
    <location>
        <begin position="161"/>
        <end position="181"/>
    </location>
</feature>
<protein>
    <submittedName>
        <fullName evidence="9">Glycosyltransferase</fullName>
    </submittedName>
</protein>
<keyword evidence="2" id="KW-1003">Cell membrane</keyword>
<dbReference type="RefSeq" id="WP_149674722.1">
    <property type="nucleotide sequence ID" value="NZ_VTUZ01000037.1"/>
</dbReference>
<feature type="transmembrane region" description="Helical" evidence="8">
    <location>
        <begin position="75"/>
        <end position="92"/>
    </location>
</feature>
<keyword evidence="5 8" id="KW-1133">Transmembrane helix</keyword>
<keyword evidence="7" id="KW-0460">Magnesium</keyword>
<evidence type="ECO:0000256" key="1">
    <source>
        <dbReference type="ARBA" id="ARBA00004651"/>
    </source>
</evidence>
<keyword evidence="6 8" id="KW-0472">Membrane</keyword>
<keyword evidence="4 8" id="KW-0812">Transmembrane</keyword>
<feature type="binding site" evidence="7">
    <location>
        <position position="156"/>
    </location>
    <ligand>
        <name>Mg(2+)</name>
        <dbReference type="ChEBI" id="CHEBI:18420"/>
    </ligand>
</feature>
<dbReference type="Pfam" id="PF00953">
    <property type="entry name" value="Glycos_transf_4"/>
    <property type="match status" value="1"/>
</dbReference>
<evidence type="ECO:0000256" key="6">
    <source>
        <dbReference type="ARBA" id="ARBA00023136"/>
    </source>
</evidence>
<name>A0A5B0GKX2_9BURK</name>
<feature type="transmembrane region" description="Helical" evidence="8">
    <location>
        <begin position="241"/>
        <end position="261"/>
    </location>
</feature>
<dbReference type="PANTHER" id="PTHR22926:SF3">
    <property type="entry name" value="UNDECAPRENYL-PHOSPHATE ALPHA-N-ACETYLGLUCOSAMINYL 1-PHOSPHATE TRANSFERASE"/>
    <property type="match status" value="1"/>
</dbReference>
<feature type="transmembrane region" description="Helical" evidence="8">
    <location>
        <begin position="187"/>
        <end position="205"/>
    </location>
</feature>
<organism evidence="9 10">
    <name type="scientific">Paraburkholderia panacisoli</name>
    <dbReference type="NCBI Taxonomy" id="2603818"/>
    <lineage>
        <taxon>Bacteria</taxon>
        <taxon>Pseudomonadati</taxon>
        <taxon>Pseudomonadota</taxon>
        <taxon>Betaproteobacteria</taxon>
        <taxon>Burkholderiales</taxon>
        <taxon>Burkholderiaceae</taxon>
        <taxon>Paraburkholderia</taxon>
    </lineage>
</organism>
<dbReference type="GO" id="GO:0009103">
    <property type="term" value="P:lipopolysaccharide biosynthetic process"/>
    <property type="evidence" value="ECO:0007669"/>
    <property type="project" value="TreeGrafter"/>
</dbReference>
<dbReference type="InterPro" id="IPR000715">
    <property type="entry name" value="Glycosyl_transferase_4"/>
</dbReference>
<dbReference type="GO" id="GO:0044038">
    <property type="term" value="P:cell wall macromolecule biosynthetic process"/>
    <property type="evidence" value="ECO:0007669"/>
    <property type="project" value="TreeGrafter"/>
</dbReference>
<feature type="transmembrane region" description="Helical" evidence="8">
    <location>
        <begin position="332"/>
        <end position="351"/>
    </location>
</feature>
<comment type="cofactor">
    <cofactor evidence="7">
        <name>Mg(2+)</name>
        <dbReference type="ChEBI" id="CHEBI:18420"/>
    </cofactor>
</comment>
<keyword evidence="7" id="KW-0479">Metal-binding</keyword>
<dbReference type="PANTHER" id="PTHR22926">
    <property type="entry name" value="PHOSPHO-N-ACETYLMURAMOYL-PENTAPEPTIDE-TRANSFERASE"/>
    <property type="match status" value="1"/>
</dbReference>
<dbReference type="Proteomes" id="UP000325273">
    <property type="component" value="Unassembled WGS sequence"/>
</dbReference>
<feature type="transmembrane region" description="Helical" evidence="8">
    <location>
        <begin position="309"/>
        <end position="326"/>
    </location>
</feature>
<evidence type="ECO:0000256" key="2">
    <source>
        <dbReference type="ARBA" id="ARBA00022475"/>
    </source>
</evidence>
<feature type="transmembrane region" description="Helical" evidence="8">
    <location>
        <begin position="104"/>
        <end position="122"/>
    </location>
</feature>
<evidence type="ECO:0000256" key="5">
    <source>
        <dbReference type="ARBA" id="ARBA00022989"/>
    </source>
</evidence>
<feature type="transmembrane region" description="Helical" evidence="8">
    <location>
        <begin position="134"/>
        <end position="154"/>
    </location>
</feature>
<dbReference type="GO" id="GO:0046872">
    <property type="term" value="F:metal ion binding"/>
    <property type="evidence" value="ECO:0007669"/>
    <property type="project" value="UniProtKB-KW"/>
</dbReference>
<evidence type="ECO:0000313" key="9">
    <source>
        <dbReference type="EMBL" id="KAA1002600.1"/>
    </source>
</evidence>
<evidence type="ECO:0000256" key="3">
    <source>
        <dbReference type="ARBA" id="ARBA00022679"/>
    </source>
</evidence>